<dbReference type="InterPro" id="IPR007969">
    <property type="entry name" value="DUF732"/>
</dbReference>
<dbReference type="AlphaFoldDB" id="A0A1X0D8L7"/>
<accession>A0A1X0D8L7</accession>
<evidence type="ECO:0000259" key="1">
    <source>
        <dbReference type="Pfam" id="PF05305"/>
    </source>
</evidence>
<gene>
    <name evidence="2" type="ORF">BST25_21940</name>
</gene>
<dbReference type="Proteomes" id="UP000192566">
    <property type="component" value="Unassembled WGS sequence"/>
</dbReference>
<dbReference type="OrthoDB" id="4731594at2"/>
<protein>
    <recommendedName>
        <fullName evidence="1">DUF732 domain-containing protein</fullName>
    </recommendedName>
</protein>
<name>A0A1X0D8L7_MYCHE</name>
<evidence type="ECO:0000313" key="3">
    <source>
        <dbReference type="Proteomes" id="UP000192566"/>
    </source>
</evidence>
<sequence length="65" mass="6966">MTPRIGSPSGPQVLIQMGHAICSGLAKGSTYNQEAEKVLTASPQLTPDNAIFLVETSRQFYCPTL</sequence>
<keyword evidence="3" id="KW-1185">Reference proteome</keyword>
<evidence type="ECO:0000313" key="2">
    <source>
        <dbReference type="EMBL" id="ORA68559.1"/>
    </source>
</evidence>
<organism evidence="2 3">
    <name type="scientific">Mycobacterium heidelbergense</name>
    <dbReference type="NCBI Taxonomy" id="53376"/>
    <lineage>
        <taxon>Bacteria</taxon>
        <taxon>Bacillati</taxon>
        <taxon>Actinomycetota</taxon>
        <taxon>Actinomycetes</taxon>
        <taxon>Mycobacteriales</taxon>
        <taxon>Mycobacteriaceae</taxon>
        <taxon>Mycobacterium</taxon>
        <taxon>Mycobacterium simiae complex</taxon>
    </lineage>
</organism>
<proteinExistence type="predicted"/>
<dbReference type="Pfam" id="PF05305">
    <property type="entry name" value="DUF732"/>
    <property type="match status" value="1"/>
</dbReference>
<feature type="domain" description="DUF732" evidence="1">
    <location>
        <begin position="8"/>
        <end position="63"/>
    </location>
</feature>
<dbReference type="EMBL" id="MVHR01000054">
    <property type="protein sequence ID" value="ORA68559.1"/>
    <property type="molecule type" value="Genomic_DNA"/>
</dbReference>
<comment type="caution">
    <text evidence="2">The sequence shown here is derived from an EMBL/GenBank/DDBJ whole genome shotgun (WGS) entry which is preliminary data.</text>
</comment>
<reference evidence="2 3" key="1">
    <citation type="submission" date="2017-02" db="EMBL/GenBank/DDBJ databases">
        <title>The new phylogeny of genus Mycobacterium.</title>
        <authorList>
            <person name="Tortoli E."/>
            <person name="Trovato A."/>
            <person name="Cirillo D.M."/>
        </authorList>
    </citation>
    <scope>NUCLEOTIDE SEQUENCE [LARGE SCALE GENOMIC DNA]</scope>
    <source>
        <strain evidence="2 3">DSM 44471</strain>
    </source>
</reference>